<accession>A0A5B8MI82</accession>
<feature type="region of interest" description="Disordered" evidence="2">
    <location>
        <begin position="234"/>
        <end position="347"/>
    </location>
</feature>
<evidence type="ECO:0000256" key="2">
    <source>
        <dbReference type="SAM" id="MobiDB-lite"/>
    </source>
</evidence>
<sequence>MDAATETLLEAKRELEKLLKETEQCLKIVKDKDGKEVGECLDKTVKPWAKSLVSFCNEQKKAAEGVLSLEAPPMPKQVIDESKEEAKGEDKATETSKEEGQGGKKESRKGSGDTTENSEEKEEEKPSAPAEEEKAKEAETDKKEAGKEGEDDLPSLPTKKTRKPKARGRKLPSKNLLATRAKEEDENAAAIKLEESDMPDQVTKVEDDDLPVRRGTQAVPIFNAGVMGELNKALGARVKRKSTAEKKEEEEGGKDEPGQDKSGFQQPQQPLAALKPVKLPSPKPAASEESKEAESAGIPAWKLELQKRKQRKSTGGPAKAPEPKAAPTSPVNELAAILQRRKEKSGG</sequence>
<evidence type="ECO:0000313" key="4">
    <source>
        <dbReference type="Proteomes" id="UP000316726"/>
    </source>
</evidence>
<feature type="compositionally biased region" description="Basic and acidic residues" evidence="2">
    <location>
        <begin position="78"/>
        <end position="111"/>
    </location>
</feature>
<dbReference type="Proteomes" id="UP000316726">
    <property type="component" value="Chromosome 2"/>
</dbReference>
<name>A0A5B8MI82_9CHLO</name>
<organism evidence="3 4">
    <name type="scientific">Chloropicon primus</name>
    <dbReference type="NCBI Taxonomy" id="1764295"/>
    <lineage>
        <taxon>Eukaryota</taxon>
        <taxon>Viridiplantae</taxon>
        <taxon>Chlorophyta</taxon>
        <taxon>Chloropicophyceae</taxon>
        <taxon>Chloropicales</taxon>
        <taxon>Chloropicaceae</taxon>
        <taxon>Chloropicon</taxon>
    </lineage>
</organism>
<feature type="region of interest" description="Disordered" evidence="2">
    <location>
        <begin position="64"/>
        <end position="213"/>
    </location>
</feature>
<feature type="compositionally biased region" description="Low complexity" evidence="2">
    <location>
        <begin position="317"/>
        <end position="327"/>
    </location>
</feature>
<feature type="compositionally biased region" description="Basic and acidic residues" evidence="2">
    <location>
        <begin position="242"/>
        <end position="259"/>
    </location>
</feature>
<feature type="compositionally biased region" description="Basic residues" evidence="2">
    <location>
        <begin position="159"/>
        <end position="172"/>
    </location>
</feature>
<proteinExistence type="predicted"/>
<evidence type="ECO:0000256" key="1">
    <source>
        <dbReference type="SAM" id="Coils"/>
    </source>
</evidence>
<feature type="compositionally biased region" description="Low complexity" evidence="2">
    <location>
        <begin position="265"/>
        <end position="274"/>
    </location>
</feature>
<evidence type="ECO:0000313" key="3">
    <source>
        <dbReference type="EMBL" id="QDZ19092.1"/>
    </source>
</evidence>
<keyword evidence="1" id="KW-0175">Coiled coil</keyword>
<keyword evidence="4" id="KW-1185">Reference proteome</keyword>
<protein>
    <submittedName>
        <fullName evidence="3">Uncharacterized protein</fullName>
    </submittedName>
</protein>
<gene>
    <name evidence="3" type="ORF">A3770_02p16100</name>
</gene>
<feature type="compositionally biased region" description="Basic and acidic residues" evidence="2">
    <location>
        <begin position="123"/>
        <end position="148"/>
    </location>
</feature>
<dbReference type="EMBL" id="CP031035">
    <property type="protein sequence ID" value="QDZ19092.1"/>
    <property type="molecule type" value="Genomic_DNA"/>
</dbReference>
<feature type="coiled-coil region" evidence="1">
    <location>
        <begin position="1"/>
        <end position="32"/>
    </location>
</feature>
<dbReference type="AlphaFoldDB" id="A0A5B8MI82"/>
<reference evidence="3 4" key="1">
    <citation type="submission" date="2018-07" db="EMBL/GenBank/DDBJ databases">
        <title>The complete nuclear genome of the prasinophyte Chloropicon primus (CCMP1205).</title>
        <authorList>
            <person name="Pombert J.-F."/>
            <person name="Otis C."/>
            <person name="Turmel M."/>
            <person name="Lemieux C."/>
        </authorList>
    </citation>
    <scope>NUCLEOTIDE SEQUENCE [LARGE SCALE GENOMIC DNA]</scope>
    <source>
        <strain evidence="3 4">CCMP1205</strain>
    </source>
</reference>